<dbReference type="Gene3D" id="3.40.50.10610">
    <property type="entry name" value="ABC-type transport auxiliary lipoprotein component"/>
    <property type="match status" value="1"/>
</dbReference>
<protein>
    <submittedName>
        <fullName evidence="1">Uncharacterized protein</fullName>
    </submittedName>
</protein>
<accession>A0A382SQ41</accession>
<organism evidence="1">
    <name type="scientific">marine metagenome</name>
    <dbReference type="NCBI Taxonomy" id="408172"/>
    <lineage>
        <taxon>unclassified sequences</taxon>
        <taxon>metagenomes</taxon>
        <taxon>ecological metagenomes</taxon>
    </lineage>
</organism>
<name>A0A382SQ41_9ZZZZ</name>
<sequence length="266" mass="30344">MKYLKISFIILIFSIIIFSAANSKVIYVEEGSEEASKSKSKLLTDKVIYKIYNEYEINPIYCLAIFPFEFSKKTKATQQEKENLRKIFYAYISPLGIVDIELSRLNYLQKKYPRDSYAELTLREKCNSYFVGKIHTLKITTLGVFSKNSVGGTFSIYNAKTNKLVWSSSHVASSKAGKIPKTPIDLVLGAVAASKNISEEQVFRVYGDLARRITKTIPDYDLIPQAMFKKEEQIRFDRIDVDTMEVADTVYAQVVKQTAENSEKVI</sequence>
<dbReference type="AlphaFoldDB" id="A0A382SQ41"/>
<evidence type="ECO:0000313" key="1">
    <source>
        <dbReference type="EMBL" id="SVD12039.1"/>
    </source>
</evidence>
<feature type="non-terminal residue" evidence="1">
    <location>
        <position position="1"/>
    </location>
</feature>
<reference evidence="1" key="1">
    <citation type="submission" date="2018-05" db="EMBL/GenBank/DDBJ databases">
        <authorList>
            <person name="Lanie J.A."/>
            <person name="Ng W.-L."/>
            <person name="Kazmierczak K.M."/>
            <person name="Andrzejewski T.M."/>
            <person name="Davidsen T.M."/>
            <person name="Wayne K.J."/>
            <person name="Tettelin H."/>
            <person name="Glass J.I."/>
            <person name="Rusch D."/>
            <person name="Podicherti R."/>
            <person name="Tsui H.-C.T."/>
            <person name="Winkler M.E."/>
        </authorList>
    </citation>
    <scope>NUCLEOTIDE SEQUENCE</scope>
</reference>
<feature type="non-terminal residue" evidence="1">
    <location>
        <position position="266"/>
    </location>
</feature>
<dbReference type="EMBL" id="UINC01130768">
    <property type="protein sequence ID" value="SVD12039.1"/>
    <property type="molecule type" value="Genomic_DNA"/>
</dbReference>
<gene>
    <name evidence="1" type="ORF">METZ01_LOCUS364893</name>
</gene>
<proteinExistence type="predicted"/>